<comment type="caution">
    <text evidence="4">The sequence shown here is derived from an EMBL/GenBank/DDBJ whole genome shotgun (WGS) entry which is preliminary data.</text>
</comment>
<dbReference type="EMBL" id="JBFOLJ010000004">
    <property type="protein sequence ID" value="KAL2546245.1"/>
    <property type="molecule type" value="Genomic_DNA"/>
</dbReference>
<feature type="region of interest" description="Disordered" evidence="2">
    <location>
        <begin position="1"/>
        <end position="21"/>
    </location>
</feature>
<dbReference type="SUPFAM" id="SSF82153">
    <property type="entry name" value="FAS1 domain"/>
    <property type="match status" value="1"/>
</dbReference>
<dbReference type="Gene3D" id="2.30.180.10">
    <property type="entry name" value="FAS1 domain"/>
    <property type="match status" value="1"/>
</dbReference>
<evidence type="ECO:0000256" key="1">
    <source>
        <dbReference type="ARBA" id="ARBA00007843"/>
    </source>
</evidence>
<feature type="domain" description="FAS1" evidence="3">
    <location>
        <begin position="28"/>
        <end position="120"/>
    </location>
</feature>
<dbReference type="PROSITE" id="PS50213">
    <property type="entry name" value="FAS1"/>
    <property type="match status" value="1"/>
</dbReference>
<dbReference type="Pfam" id="PF02469">
    <property type="entry name" value="Fasciclin"/>
    <property type="match status" value="1"/>
</dbReference>
<reference evidence="5" key="1">
    <citation type="submission" date="2024-07" db="EMBL/GenBank/DDBJ databases">
        <title>Two chromosome-level genome assemblies of Korean endemic species Abeliophyllum distichum and Forsythia ovata (Oleaceae).</title>
        <authorList>
            <person name="Jang H."/>
        </authorList>
    </citation>
    <scope>NUCLEOTIDE SEQUENCE [LARGE SCALE GENOMIC DNA]</scope>
</reference>
<evidence type="ECO:0000313" key="5">
    <source>
        <dbReference type="Proteomes" id="UP001604277"/>
    </source>
</evidence>
<proteinExistence type="inferred from homology"/>
<dbReference type="InterPro" id="IPR044654">
    <property type="entry name" value="FLA15/16/17/18"/>
</dbReference>
<protein>
    <submittedName>
        <fullName evidence="4">Fasciclin-like arabinogalactan protein 17</fullName>
    </submittedName>
</protein>
<accession>A0ABD1WCW7</accession>
<gene>
    <name evidence="4" type="ORF">Fot_15478</name>
</gene>
<evidence type="ECO:0000259" key="3">
    <source>
        <dbReference type="PROSITE" id="PS50213"/>
    </source>
</evidence>
<dbReference type="InterPro" id="IPR000782">
    <property type="entry name" value="FAS1_domain"/>
</dbReference>
<dbReference type="Proteomes" id="UP001604277">
    <property type="component" value="Unassembled WGS sequence"/>
</dbReference>
<keyword evidence="5" id="KW-1185">Reference proteome</keyword>
<dbReference type="AlphaFoldDB" id="A0ABD1WCW7"/>
<sequence>MAPGSSLAPAPTTGPGRPHHLFDGESQVKDFIQTLLHYSGYNKMADIFVNLTALASKMGRLVSEWYVLTVLAPSDEAMAKLTTDDLSKPGAPEKIMYYHLIPEYQMEKSMYNAMMRFEKV</sequence>
<dbReference type="PANTHER" id="PTHR32499">
    <property type="entry name" value="FASCICLIN-LIKE ARABINOGALACTAN PROTEIN 16"/>
    <property type="match status" value="1"/>
</dbReference>
<dbReference type="PANTHER" id="PTHR32499:SF3">
    <property type="entry name" value="FASCICLIN-LIKE ARABINOGALACTAN PROTEIN 16"/>
    <property type="match status" value="1"/>
</dbReference>
<evidence type="ECO:0000313" key="4">
    <source>
        <dbReference type="EMBL" id="KAL2546245.1"/>
    </source>
</evidence>
<evidence type="ECO:0000256" key="2">
    <source>
        <dbReference type="SAM" id="MobiDB-lite"/>
    </source>
</evidence>
<comment type="similarity">
    <text evidence="1">Belongs to the fasciclin-like AGP family.</text>
</comment>
<name>A0ABD1WCW7_9LAMI</name>
<dbReference type="InterPro" id="IPR036378">
    <property type="entry name" value="FAS1_dom_sf"/>
</dbReference>
<organism evidence="4 5">
    <name type="scientific">Forsythia ovata</name>
    <dbReference type="NCBI Taxonomy" id="205694"/>
    <lineage>
        <taxon>Eukaryota</taxon>
        <taxon>Viridiplantae</taxon>
        <taxon>Streptophyta</taxon>
        <taxon>Embryophyta</taxon>
        <taxon>Tracheophyta</taxon>
        <taxon>Spermatophyta</taxon>
        <taxon>Magnoliopsida</taxon>
        <taxon>eudicotyledons</taxon>
        <taxon>Gunneridae</taxon>
        <taxon>Pentapetalae</taxon>
        <taxon>asterids</taxon>
        <taxon>lamiids</taxon>
        <taxon>Lamiales</taxon>
        <taxon>Oleaceae</taxon>
        <taxon>Forsythieae</taxon>
        <taxon>Forsythia</taxon>
    </lineage>
</organism>